<keyword evidence="1" id="KW-0812">Transmembrane</keyword>
<dbReference type="AlphaFoldDB" id="A0A2A4EJN6"/>
<dbReference type="STRING" id="937773.SPSINT_1124"/>
<dbReference type="EMBL" id="QEIV01000324">
    <property type="protein sequence ID" value="PWZ99197.1"/>
    <property type="molecule type" value="Genomic_DNA"/>
</dbReference>
<evidence type="ECO:0000256" key="1">
    <source>
        <dbReference type="SAM" id="Phobius"/>
    </source>
</evidence>
<reference evidence="2 4" key="1">
    <citation type="journal article" date="2018" name="Vet. Microbiol.">
        <title>Clonal diversity and geographic distribution of methicillin-resistant Staphylococcus pseudintermedius from Australian animals: Discovery of novel sequence types.</title>
        <authorList>
            <person name="Worthing K.A."/>
            <person name="Abraham S."/>
            <person name="Coombs G.W."/>
            <person name="Pang S."/>
            <person name="Saputra S."/>
            <person name="Jordan D."/>
            <person name="Trott D.J."/>
            <person name="Norris J.M."/>
        </authorList>
    </citation>
    <scope>NUCLEOTIDE SEQUENCE [LARGE SCALE GENOMIC DNA]</scope>
    <source>
        <strain evidence="2 4">ST71 3</strain>
    </source>
</reference>
<evidence type="ECO:0000313" key="5">
    <source>
        <dbReference type="Proteomes" id="UP000256409"/>
    </source>
</evidence>
<organism evidence="2 4">
    <name type="scientific">Staphylococcus pseudintermedius</name>
    <dbReference type="NCBI Taxonomy" id="283734"/>
    <lineage>
        <taxon>Bacteria</taxon>
        <taxon>Bacillati</taxon>
        <taxon>Bacillota</taxon>
        <taxon>Bacilli</taxon>
        <taxon>Bacillales</taxon>
        <taxon>Staphylococcaceae</taxon>
        <taxon>Staphylococcus</taxon>
        <taxon>Staphylococcus intermedius group</taxon>
    </lineage>
</organism>
<feature type="transmembrane region" description="Helical" evidence="1">
    <location>
        <begin position="61"/>
        <end position="77"/>
    </location>
</feature>
<evidence type="ECO:0000313" key="4">
    <source>
        <dbReference type="Proteomes" id="UP000246351"/>
    </source>
</evidence>
<dbReference type="OrthoDB" id="2414054at2"/>
<proteinExistence type="predicted"/>
<dbReference type="GeneID" id="93822819"/>
<keyword evidence="1" id="KW-0472">Membrane</keyword>
<evidence type="ECO:0000313" key="2">
    <source>
        <dbReference type="EMBL" id="PWZ99197.1"/>
    </source>
</evidence>
<accession>A0A2A4EJN6</accession>
<dbReference type="Proteomes" id="UP000256409">
    <property type="component" value="Unassembled WGS sequence"/>
</dbReference>
<evidence type="ECO:0000313" key="3">
    <source>
        <dbReference type="EMBL" id="REA82015.1"/>
    </source>
</evidence>
<name>A0A2A4EJN6_STAPS</name>
<sequence length="79" mass="8806">MNHALIYILIVIGIANIIAQFGFIIASLFGFMHYYPIFQLLGTSLLVLFAIDHLKFNHSKSIYLILGLALITSGVLIKL</sequence>
<dbReference type="EMBL" id="QQPC01000034">
    <property type="protein sequence ID" value="REA82015.1"/>
    <property type="molecule type" value="Genomic_DNA"/>
</dbReference>
<reference evidence="3" key="2">
    <citation type="journal article" date="2018" name="Vet. Microbiol.">
        <title>Methicillin-resistant staphylococci amongst veterinary personnel, personnel-owned pets, patients and the hospital environment of two small animal veterinary hospitals.</title>
        <authorList>
            <person name="Worthing K.A."/>
            <person name="Brown J."/>
            <person name="Gerber L."/>
            <person name="Abraham S."/>
            <person name="Trott D."/>
            <person name="Norris J.M."/>
        </authorList>
    </citation>
    <scope>NUCLEOTIDE SEQUENCE</scope>
    <source>
        <strain evidence="3">ST496-2</strain>
    </source>
</reference>
<dbReference type="Proteomes" id="UP000246351">
    <property type="component" value="Unassembled WGS sequence"/>
</dbReference>
<gene>
    <name evidence="2" type="ORF">DD924_04020</name>
    <name evidence="3" type="ORF">DV961_06240</name>
</gene>
<comment type="caution">
    <text evidence="2">The sequence shown here is derived from an EMBL/GenBank/DDBJ whole genome shotgun (WGS) entry which is preliminary data.</text>
</comment>
<protein>
    <submittedName>
        <fullName evidence="2">Uncharacterized protein</fullName>
    </submittedName>
</protein>
<reference evidence="5" key="3">
    <citation type="journal article" date="2018" name="Vet. Microbiol.">
        <title>Molecular epidemiology of methicillin-resistant staphylococci amongst veterinary personnel, personnel-owned pets, patients and the hospital environment of two companion animal veterinary hospitals.</title>
        <authorList>
            <person name="Worthing K.A."/>
            <person name="Brown J."/>
            <person name="Gerber L."/>
            <person name="Abraham S."/>
            <person name="Trott D."/>
            <person name="Norris J.M."/>
        </authorList>
    </citation>
    <scope>NUCLEOTIDE SEQUENCE [LARGE SCALE GENOMIC DNA]</scope>
    <source>
        <strain evidence="5">ST496-2</strain>
    </source>
</reference>
<feature type="transmembrane region" description="Helical" evidence="1">
    <location>
        <begin position="7"/>
        <end position="31"/>
    </location>
</feature>
<dbReference type="RefSeq" id="WP_014613935.1">
    <property type="nucleotide sequence ID" value="NZ_AP019372.1"/>
</dbReference>
<keyword evidence="1" id="KW-1133">Transmembrane helix</keyword>
<feature type="transmembrane region" description="Helical" evidence="1">
    <location>
        <begin position="37"/>
        <end position="54"/>
    </location>
</feature>